<dbReference type="Pfam" id="PF00072">
    <property type="entry name" value="Response_reg"/>
    <property type="match status" value="1"/>
</dbReference>
<keyword evidence="5" id="KW-0804">Transcription</keyword>
<keyword evidence="11" id="KW-1185">Reference proteome</keyword>
<dbReference type="InterPro" id="IPR039420">
    <property type="entry name" value="WalR-like"/>
</dbReference>
<evidence type="ECO:0000259" key="7">
    <source>
        <dbReference type="PROSITE" id="PS50043"/>
    </source>
</evidence>
<feature type="domain" description="Response regulatory" evidence="8">
    <location>
        <begin position="2"/>
        <end position="118"/>
    </location>
</feature>
<dbReference type="EMBL" id="JAGYPE010000001">
    <property type="protein sequence ID" value="MBS4180186.1"/>
    <property type="molecule type" value="Genomic_DNA"/>
</dbReference>
<dbReference type="RefSeq" id="WP_213140199.1">
    <property type="nucleotide sequence ID" value="NZ_JAGYPE020000026.1"/>
</dbReference>
<dbReference type="InterPro" id="IPR058245">
    <property type="entry name" value="NreC/VraR/RcsB-like_REC"/>
</dbReference>
<dbReference type="Gene3D" id="3.40.50.2300">
    <property type="match status" value="1"/>
</dbReference>
<name>A0A942Y5W3_9BACI</name>
<dbReference type="SMART" id="SM00421">
    <property type="entry name" value="HTH_LUXR"/>
    <property type="match status" value="1"/>
</dbReference>
<dbReference type="InterPro" id="IPR016032">
    <property type="entry name" value="Sig_transdc_resp-reg_C-effctor"/>
</dbReference>
<dbReference type="PRINTS" id="PR00038">
    <property type="entry name" value="HTHLUXR"/>
</dbReference>
<evidence type="ECO:0000256" key="1">
    <source>
        <dbReference type="ARBA" id="ARBA00004496"/>
    </source>
</evidence>
<keyword evidence="2 6" id="KW-0597">Phosphoprotein</keyword>
<dbReference type="SMART" id="SM00448">
    <property type="entry name" value="REC"/>
    <property type="match status" value="1"/>
</dbReference>
<evidence type="ECO:0000259" key="8">
    <source>
        <dbReference type="PROSITE" id="PS50110"/>
    </source>
</evidence>
<dbReference type="InterPro" id="IPR001789">
    <property type="entry name" value="Sig_transdc_resp-reg_receiver"/>
</dbReference>
<keyword evidence="3" id="KW-0805">Transcription regulation</keyword>
<dbReference type="GO" id="GO:0006355">
    <property type="term" value="P:regulation of DNA-templated transcription"/>
    <property type="evidence" value="ECO:0007669"/>
    <property type="project" value="InterPro"/>
</dbReference>
<keyword evidence="4" id="KW-0238">DNA-binding</keyword>
<dbReference type="AlphaFoldDB" id="A0A942Y5W3"/>
<dbReference type="GO" id="GO:0005737">
    <property type="term" value="C:cytoplasm"/>
    <property type="evidence" value="ECO:0007669"/>
    <property type="project" value="UniProtKB-SubCell"/>
</dbReference>
<dbReference type="Proteomes" id="UP000677265">
    <property type="component" value="Unassembled WGS sequence"/>
</dbReference>
<dbReference type="Pfam" id="PF00196">
    <property type="entry name" value="GerE"/>
    <property type="match status" value="1"/>
</dbReference>
<dbReference type="InterPro" id="IPR000792">
    <property type="entry name" value="Tscrpt_reg_LuxR_C"/>
</dbReference>
<dbReference type="GO" id="GO:0000160">
    <property type="term" value="P:phosphorelay signal transduction system"/>
    <property type="evidence" value="ECO:0007669"/>
    <property type="project" value="InterPro"/>
</dbReference>
<organism evidence="9">
    <name type="scientific">Neobacillus citreus</name>
    <dbReference type="NCBI Taxonomy" id="2833578"/>
    <lineage>
        <taxon>Bacteria</taxon>
        <taxon>Bacillati</taxon>
        <taxon>Bacillota</taxon>
        <taxon>Bacilli</taxon>
        <taxon>Bacillales</taxon>
        <taxon>Bacillaceae</taxon>
        <taxon>Neobacillus</taxon>
    </lineage>
</organism>
<evidence type="ECO:0000256" key="6">
    <source>
        <dbReference type="PROSITE-ProRule" id="PRU00169"/>
    </source>
</evidence>
<evidence type="ECO:0000256" key="3">
    <source>
        <dbReference type="ARBA" id="ARBA00023015"/>
    </source>
</evidence>
<comment type="caution">
    <text evidence="9">The sequence shown here is derived from an EMBL/GenBank/DDBJ whole genome shotgun (WGS) entry which is preliminary data.</text>
</comment>
<evidence type="ECO:0000313" key="10">
    <source>
        <dbReference type="EMBL" id="MCH6266838.1"/>
    </source>
</evidence>
<dbReference type="EMBL" id="JAGYPE020000026">
    <property type="protein sequence ID" value="MCH6266838.1"/>
    <property type="molecule type" value="Genomic_DNA"/>
</dbReference>
<dbReference type="CDD" id="cd06170">
    <property type="entry name" value="LuxR_C_like"/>
    <property type="match status" value="1"/>
</dbReference>
<evidence type="ECO:0000256" key="4">
    <source>
        <dbReference type="ARBA" id="ARBA00023125"/>
    </source>
</evidence>
<proteinExistence type="predicted"/>
<dbReference type="SUPFAM" id="SSF52172">
    <property type="entry name" value="CheY-like"/>
    <property type="match status" value="1"/>
</dbReference>
<feature type="modified residue" description="4-aspartylphosphate" evidence="6">
    <location>
        <position position="53"/>
    </location>
</feature>
<evidence type="ECO:0000313" key="9">
    <source>
        <dbReference type="EMBL" id="MBS4180186.1"/>
    </source>
</evidence>
<reference evidence="9" key="1">
    <citation type="submission" date="2021-05" db="EMBL/GenBank/DDBJ databases">
        <title>Novel Bacillus species.</title>
        <authorList>
            <person name="Liu G."/>
        </authorList>
    </citation>
    <scope>NUCLEOTIDE SEQUENCE</scope>
    <source>
        <strain evidence="9 11">FJAT-50051</strain>
    </source>
</reference>
<evidence type="ECO:0000256" key="5">
    <source>
        <dbReference type="ARBA" id="ARBA00023163"/>
    </source>
</evidence>
<dbReference type="PROSITE" id="PS50043">
    <property type="entry name" value="HTH_LUXR_2"/>
    <property type="match status" value="1"/>
</dbReference>
<dbReference type="CDD" id="cd17535">
    <property type="entry name" value="REC_NarL-like"/>
    <property type="match status" value="1"/>
</dbReference>
<evidence type="ECO:0000256" key="2">
    <source>
        <dbReference type="ARBA" id="ARBA00022553"/>
    </source>
</evidence>
<accession>A0A942Y5W3</accession>
<feature type="domain" description="HTH luxR-type" evidence="7">
    <location>
        <begin position="145"/>
        <end position="210"/>
    </location>
</feature>
<dbReference type="SUPFAM" id="SSF46894">
    <property type="entry name" value="C-terminal effector domain of the bipartite response regulators"/>
    <property type="match status" value="1"/>
</dbReference>
<dbReference type="InterPro" id="IPR011006">
    <property type="entry name" value="CheY-like_superfamily"/>
</dbReference>
<gene>
    <name evidence="10" type="ORF">KHB02_015015</name>
    <name evidence="9" type="ORF">KHB02_02155</name>
</gene>
<dbReference type="PROSITE" id="PS50110">
    <property type="entry name" value="RESPONSE_REGULATORY"/>
    <property type="match status" value="1"/>
</dbReference>
<comment type="subcellular location">
    <subcellularLocation>
        <location evidence="1">Cytoplasm</location>
    </subcellularLocation>
</comment>
<evidence type="ECO:0000313" key="11">
    <source>
        <dbReference type="Proteomes" id="UP000677265"/>
    </source>
</evidence>
<dbReference type="PANTHER" id="PTHR43214">
    <property type="entry name" value="TWO-COMPONENT RESPONSE REGULATOR"/>
    <property type="match status" value="1"/>
</dbReference>
<dbReference type="GO" id="GO:0003677">
    <property type="term" value="F:DNA binding"/>
    <property type="evidence" value="ECO:0007669"/>
    <property type="project" value="UniProtKB-KW"/>
</dbReference>
<protein>
    <submittedName>
        <fullName evidence="9">Response regulator transcription factor</fullName>
    </submittedName>
</protein>
<sequence length="219" mass="24146">MRIVLADDHPLFRGGVRNLIQTTDDLEVIGEAATGEEAVEMASSLQPDVIVMDIRMPGLNGIEATQIIKEKFPKIKILIVTMLKNDKSVFTAMKMGASGYVLKDAGEMELLHSIRMVGNGGAVFSADIAARMIHYFSKTEEIESVNPILSDLTAREKEILELIVGEKTNAQIAAKLHLSVKTVANHVTNILNKLQASDRHEAKKIFKTAQSWEESEMES</sequence>